<feature type="compositionally biased region" description="Low complexity" evidence="1">
    <location>
        <begin position="555"/>
        <end position="574"/>
    </location>
</feature>
<evidence type="ECO:0000256" key="1">
    <source>
        <dbReference type="SAM" id="MobiDB-lite"/>
    </source>
</evidence>
<protein>
    <submittedName>
        <fullName evidence="2">Wsv440-like protein</fullName>
    </submittedName>
</protein>
<proteinExistence type="predicted"/>
<dbReference type="InterPro" id="IPR018247">
    <property type="entry name" value="EF_Hand_1_Ca_BS"/>
</dbReference>
<dbReference type="EMBL" id="LC738876">
    <property type="protein sequence ID" value="BDT62548.1"/>
    <property type="molecule type" value="Genomic_DNA"/>
</dbReference>
<reference evidence="2" key="1">
    <citation type="submission" date="2022-10" db="EMBL/GenBank/DDBJ databases">
        <title>Genome sequences of endogenous nimaviruses in decapod crustaceans.</title>
        <authorList>
            <person name="Kawato S."/>
            <person name="Nozaki R."/>
            <person name="Kondo H."/>
            <person name="Hirono I."/>
        </authorList>
    </citation>
    <scope>NUCLEOTIDE SEQUENCE</scope>
    <source>
        <strain evidence="2">Mikawa-1</strain>
    </source>
</reference>
<evidence type="ECO:0000313" key="2">
    <source>
        <dbReference type="EMBL" id="BDT62548.1"/>
    </source>
</evidence>
<feature type="compositionally biased region" description="Acidic residues" evidence="1">
    <location>
        <begin position="522"/>
        <end position="554"/>
    </location>
</feature>
<feature type="compositionally biased region" description="Acidic residues" evidence="1">
    <location>
        <begin position="575"/>
        <end position="603"/>
    </location>
</feature>
<feature type="region of interest" description="Disordered" evidence="1">
    <location>
        <begin position="518"/>
        <end position="619"/>
    </location>
</feature>
<accession>A0A9C7F813</accession>
<sequence length="661" mass="76168">METTIEKILTWTTLLNCNCKNSERLQRLLNNLIENDHAKDKHSCLFNCITLPSSSQYINDVSNLIGTVKFYEFASVPLNLLNRFGITNIKTCTCNQYKSNYKVSCCFIKPSKKMLLCPNCISHFRLTKRNNDDDDDDDKLITVIDYISQTVQERKDLNQFELFNLYKFMLNCNRPPINGSWVTLVMKEEIQQQQQQQQTTILSGYTLVSNRIRPSRRGRSACYCLDLLYIFIYLLMPNDGSEKQTFGIKPTNIKLVDEEFLFIEYDLCSLESIISCIEKDKLKQMMKIEGNDSKSKMLIMNSHQQQQQQQSFSIDSVFLSIYHNTTNGNNNNNNFNTKNSNNDKNVAAKAVGLFGDYRNVDNKISCINDFKSSSSILIPPSIIEQTTLEELRKISATSHVNFIKDSDENFLSLKILKFDNIIYPYNCVLLPPPIIVRRGFNKYVFISDINEYFDEIKMCNNLMTMTTTTTTTTPATRRAFTVPVNASKVYEKIIMLINSIRELSLSMCCDDDNNCNNNNSNNDDDDDDDAAAAVADDDDDDDNDNDDDDDDDDNNNNSNNNDDIENNDINNDGNIDNDDFEYNDNDINDDDDNNNNDDDDDDYDSKNDNKRKRKNDKNKFMTSHINTQLGVPITYNEEVKRYINITSLFQVLKQQEESLLL</sequence>
<name>A0A9C7F813_9VIRU</name>
<organism evidence="2">
    <name type="scientific">Metapenaeus ensis majanivirus</name>
    <dbReference type="NCBI Taxonomy" id="2984279"/>
    <lineage>
        <taxon>Viruses</taxon>
        <taxon>Viruses incertae sedis</taxon>
        <taxon>Naldaviricetes</taxon>
        <taxon>Nimaviridae</taxon>
    </lineage>
</organism>
<dbReference type="PROSITE" id="PS00018">
    <property type="entry name" value="EF_HAND_1"/>
    <property type="match status" value="1"/>
</dbReference>